<dbReference type="EMBL" id="CAJPDT010000189">
    <property type="protein sequence ID" value="CAF9942467.1"/>
    <property type="molecule type" value="Genomic_DNA"/>
</dbReference>
<dbReference type="Proteomes" id="UP000664534">
    <property type="component" value="Unassembled WGS sequence"/>
</dbReference>
<keyword evidence="3" id="KW-1185">Reference proteome</keyword>
<sequence length="394" mass="45100">MFNIQFNDHPVCQIMADKAMYDHKYNLQLEKSASGKGRMNVAIEDDMTKIRHKIVMLNKLECKTHQHNREMRNAEFARDPKCALISAGRASANSRRALKILAENQRLQNDPKPFPFIRLPLEIRQQIYEEVLRGSARRVVVKSFHVSEFKQDFLNRDIETFYGNRASPRWKNPASTFENGTNGFYGKDITTGLLLVSRSIYSETVPILYRSRTFDFGIDIFGIIPFLRNMTPLARNNVQSIHMEFYSVGSDEVVKPSYQNHWNVRDNVQDWNEACAYISDHLKLKELSINVHIKAVKATDPPANVPQLHWVKDLVSIRDLKKLTYHVSLHDNGLQSVRRRRLPPGGFVPGPDDVVDGDLKGAKPGLGKLFRYLREEMLEKSMTGGLGIEDTSAS</sequence>
<evidence type="ECO:0000313" key="2">
    <source>
        <dbReference type="EMBL" id="CAF9942467.1"/>
    </source>
</evidence>
<comment type="caution">
    <text evidence="2">The sequence shown here is derived from an EMBL/GenBank/DDBJ whole genome shotgun (WGS) entry which is preliminary data.</text>
</comment>
<name>A0A8H3PJM7_9LECA</name>
<dbReference type="PANTHER" id="PTHR38790">
    <property type="entry name" value="2EXR DOMAIN-CONTAINING PROTEIN-RELATED"/>
    <property type="match status" value="1"/>
</dbReference>
<reference evidence="2" key="1">
    <citation type="submission" date="2021-03" db="EMBL/GenBank/DDBJ databases">
        <authorList>
            <person name="Tagirdzhanova G."/>
        </authorList>
    </citation>
    <scope>NUCLEOTIDE SEQUENCE</scope>
</reference>
<gene>
    <name evidence="2" type="ORF">IMSHALPRED_003696</name>
</gene>
<accession>A0A8H3PJM7</accession>
<evidence type="ECO:0000259" key="1">
    <source>
        <dbReference type="Pfam" id="PF24864"/>
    </source>
</evidence>
<dbReference type="OrthoDB" id="5397846at2759"/>
<evidence type="ECO:0000313" key="3">
    <source>
        <dbReference type="Proteomes" id="UP000664534"/>
    </source>
</evidence>
<protein>
    <recommendedName>
        <fullName evidence="1">DUF7730 domain-containing protein</fullName>
    </recommendedName>
</protein>
<dbReference type="InterPro" id="IPR056632">
    <property type="entry name" value="DUF7730"/>
</dbReference>
<dbReference type="Pfam" id="PF24864">
    <property type="entry name" value="DUF7730"/>
    <property type="match status" value="1"/>
</dbReference>
<proteinExistence type="predicted"/>
<organism evidence="2 3">
    <name type="scientific">Imshaugia aleurites</name>
    <dbReference type="NCBI Taxonomy" id="172621"/>
    <lineage>
        <taxon>Eukaryota</taxon>
        <taxon>Fungi</taxon>
        <taxon>Dikarya</taxon>
        <taxon>Ascomycota</taxon>
        <taxon>Pezizomycotina</taxon>
        <taxon>Lecanoromycetes</taxon>
        <taxon>OSLEUM clade</taxon>
        <taxon>Lecanoromycetidae</taxon>
        <taxon>Lecanorales</taxon>
        <taxon>Lecanorineae</taxon>
        <taxon>Parmeliaceae</taxon>
        <taxon>Imshaugia</taxon>
    </lineage>
</organism>
<feature type="domain" description="DUF7730" evidence="1">
    <location>
        <begin position="116"/>
        <end position="292"/>
    </location>
</feature>
<dbReference type="AlphaFoldDB" id="A0A8H3PJM7"/>